<protein>
    <submittedName>
        <fullName evidence="1">Uncharacterized protein</fullName>
    </submittedName>
</protein>
<comment type="caution">
    <text evidence="1">The sequence shown here is derived from an EMBL/GenBank/DDBJ whole genome shotgun (WGS) entry which is preliminary data.</text>
</comment>
<sequence length="125" mass="14211">MNSLESCISLLVIDMYLKLLSKFSLCIWALESKFQMWSTSCFCSLGAVYMVSLEHTVFYLVFIKGNPGTGCAVAANELLLKSHLTHNQPRLPAIFYRPTPHESIPCRRFHRSQPPCHPPLNHFKG</sequence>
<gene>
    <name evidence="1" type="ORF">SAY87_001237</name>
</gene>
<name>A0AAN7GGI7_9MYRT</name>
<dbReference type="EMBL" id="JAXIOK010000023">
    <property type="protein sequence ID" value="KAK4743236.1"/>
    <property type="molecule type" value="Genomic_DNA"/>
</dbReference>
<evidence type="ECO:0000313" key="1">
    <source>
        <dbReference type="EMBL" id="KAK4743236.1"/>
    </source>
</evidence>
<accession>A0AAN7GGI7</accession>
<reference evidence="1 2" key="1">
    <citation type="journal article" date="2023" name="Hortic Res">
        <title>Pangenome of water caltrop reveals structural variations and asymmetric subgenome divergence after allopolyploidization.</title>
        <authorList>
            <person name="Zhang X."/>
            <person name="Chen Y."/>
            <person name="Wang L."/>
            <person name="Yuan Y."/>
            <person name="Fang M."/>
            <person name="Shi L."/>
            <person name="Lu R."/>
            <person name="Comes H.P."/>
            <person name="Ma Y."/>
            <person name="Chen Y."/>
            <person name="Huang G."/>
            <person name="Zhou Y."/>
            <person name="Zheng Z."/>
            <person name="Qiu Y."/>
        </authorList>
    </citation>
    <scope>NUCLEOTIDE SEQUENCE [LARGE SCALE GENOMIC DNA]</scope>
    <source>
        <tissue evidence="1">Roots</tissue>
    </source>
</reference>
<keyword evidence="2" id="KW-1185">Reference proteome</keyword>
<organism evidence="1 2">
    <name type="scientific">Trapa incisa</name>
    <dbReference type="NCBI Taxonomy" id="236973"/>
    <lineage>
        <taxon>Eukaryota</taxon>
        <taxon>Viridiplantae</taxon>
        <taxon>Streptophyta</taxon>
        <taxon>Embryophyta</taxon>
        <taxon>Tracheophyta</taxon>
        <taxon>Spermatophyta</taxon>
        <taxon>Magnoliopsida</taxon>
        <taxon>eudicotyledons</taxon>
        <taxon>Gunneridae</taxon>
        <taxon>Pentapetalae</taxon>
        <taxon>rosids</taxon>
        <taxon>malvids</taxon>
        <taxon>Myrtales</taxon>
        <taxon>Lythraceae</taxon>
        <taxon>Trapa</taxon>
    </lineage>
</organism>
<proteinExistence type="predicted"/>
<evidence type="ECO:0000313" key="2">
    <source>
        <dbReference type="Proteomes" id="UP001345219"/>
    </source>
</evidence>
<dbReference type="Proteomes" id="UP001345219">
    <property type="component" value="Chromosome 1"/>
</dbReference>
<dbReference type="AlphaFoldDB" id="A0AAN7GGI7"/>